<evidence type="ECO:0000256" key="2">
    <source>
        <dbReference type="ARBA" id="ARBA00022801"/>
    </source>
</evidence>
<gene>
    <name evidence="5" type="primary">maf</name>
    <name evidence="5" type="ORF">ISQ19_03625</name>
</gene>
<protein>
    <recommendedName>
        <fullName evidence="4">dTTP/UTP pyrophosphatase</fullName>
        <shortName evidence="4">dTTPase/UTPase</shortName>
        <ecNumber evidence="4">3.6.1.9</ecNumber>
    </recommendedName>
    <alternativeName>
        <fullName evidence="4">Nucleoside triphosphate pyrophosphatase</fullName>
    </alternativeName>
    <alternativeName>
        <fullName evidence="4">Nucleotide pyrophosphatase</fullName>
        <shortName evidence="4">Nucleotide PPase</shortName>
    </alternativeName>
</protein>
<dbReference type="Gene3D" id="3.90.950.10">
    <property type="match status" value="1"/>
</dbReference>
<dbReference type="PIRSF" id="PIRSF006305">
    <property type="entry name" value="Maf"/>
    <property type="match status" value="1"/>
</dbReference>
<dbReference type="GO" id="GO:0005737">
    <property type="term" value="C:cytoplasm"/>
    <property type="evidence" value="ECO:0007669"/>
    <property type="project" value="UniProtKB-SubCell"/>
</dbReference>
<keyword evidence="3 4" id="KW-0546">Nucleotide metabolism</keyword>
<dbReference type="SUPFAM" id="SSF52972">
    <property type="entry name" value="ITPase-like"/>
    <property type="match status" value="1"/>
</dbReference>
<dbReference type="Pfam" id="PF02545">
    <property type="entry name" value="Maf"/>
    <property type="match status" value="1"/>
</dbReference>
<feature type="site" description="Important for substrate specificity" evidence="4">
    <location>
        <position position="24"/>
    </location>
</feature>
<evidence type="ECO:0000313" key="5">
    <source>
        <dbReference type="EMBL" id="MBL6761768.1"/>
    </source>
</evidence>
<comment type="similarity">
    <text evidence="4">Belongs to the Maf family. YhdE subfamily.</text>
</comment>
<feature type="site" description="Important for substrate specificity" evidence="4">
    <location>
        <position position="165"/>
    </location>
</feature>
<dbReference type="GO" id="GO:0047429">
    <property type="term" value="F:nucleoside triphosphate diphosphatase activity"/>
    <property type="evidence" value="ECO:0007669"/>
    <property type="project" value="UniProtKB-EC"/>
</dbReference>
<evidence type="ECO:0000313" key="6">
    <source>
        <dbReference type="Proteomes" id="UP000785783"/>
    </source>
</evidence>
<dbReference type="PANTHER" id="PTHR43213">
    <property type="entry name" value="BIFUNCTIONAL DTTP/UTP PYROPHOSPHATASE/METHYLTRANSFERASE PROTEIN-RELATED"/>
    <property type="match status" value="1"/>
</dbReference>
<keyword evidence="4" id="KW-0963">Cytoplasm</keyword>
<dbReference type="EMBL" id="JADHOK010000034">
    <property type="protein sequence ID" value="MBL6761768.1"/>
    <property type="molecule type" value="Genomic_DNA"/>
</dbReference>
<comment type="catalytic activity">
    <reaction evidence="4">
        <text>dTTP + H2O = dTMP + diphosphate + H(+)</text>
        <dbReference type="Rhea" id="RHEA:28534"/>
        <dbReference type="ChEBI" id="CHEBI:15377"/>
        <dbReference type="ChEBI" id="CHEBI:15378"/>
        <dbReference type="ChEBI" id="CHEBI:33019"/>
        <dbReference type="ChEBI" id="CHEBI:37568"/>
        <dbReference type="ChEBI" id="CHEBI:63528"/>
        <dbReference type="EC" id="3.6.1.9"/>
    </reaction>
</comment>
<dbReference type="NCBIfam" id="TIGR00172">
    <property type="entry name" value="maf"/>
    <property type="match status" value="1"/>
</dbReference>
<sequence>MTSPRDALPIASNKQLVLASASPRRVDLLAQIGFTPDRIIAADIDETPRPRELPRALAKRLAQEKAAAIAAQNDDTLVLAADTVVSVGRRILPKTETAAQARACLELMSGRGHRVHSGVCLIDGKRQWLRCVTSRVQMKRLAAEEIADYLDSGEWQGKSGGYAIQGRAAAFIANVVGSHSNIVGLPLFETANLLQAAGYRPN</sequence>
<comment type="function">
    <text evidence="4">Nucleoside triphosphate pyrophosphatase that hydrolyzes dTTP and UTP. May have a dual role in cell division arrest and in preventing the incorporation of modified nucleotides into cellular nucleic acids.</text>
</comment>
<dbReference type="InterPro" id="IPR003697">
    <property type="entry name" value="Maf-like"/>
</dbReference>
<comment type="cofactor">
    <cofactor evidence="1 4">
        <name>a divalent metal cation</name>
        <dbReference type="ChEBI" id="CHEBI:60240"/>
    </cofactor>
</comment>
<name>A0A937HKA0_9PROT</name>
<organism evidence="5 6">
    <name type="scientific">PS1 clade bacterium</name>
    <dbReference type="NCBI Taxonomy" id="2175152"/>
    <lineage>
        <taxon>Bacteria</taxon>
        <taxon>Pseudomonadati</taxon>
        <taxon>Pseudomonadota</taxon>
        <taxon>Alphaproteobacteria</taxon>
        <taxon>PS1 clade</taxon>
    </lineage>
</organism>
<feature type="site" description="Important for substrate specificity" evidence="4">
    <location>
        <position position="83"/>
    </location>
</feature>
<dbReference type="AlphaFoldDB" id="A0A937HKA0"/>
<dbReference type="CDD" id="cd00555">
    <property type="entry name" value="Maf"/>
    <property type="match status" value="1"/>
</dbReference>
<reference evidence="5" key="1">
    <citation type="submission" date="2020-10" db="EMBL/GenBank/DDBJ databases">
        <title>Microbiome of the Black Sea water column analyzed by genome centric metagenomics.</title>
        <authorList>
            <person name="Cabello-Yeves P.J."/>
            <person name="Callieri C."/>
            <person name="Picazo A."/>
            <person name="Mehrshad M."/>
            <person name="Haro-Moreno J.M."/>
            <person name="Roda-Garcia J."/>
            <person name="Dzembekova N."/>
            <person name="Slabakova V."/>
            <person name="Slabakova N."/>
            <person name="Moncheva S."/>
            <person name="Rodriguez-Valera F."/>
        </authorList>
    </citation>
    <scope>NUCLEOTIDE SEQUENCE</scope>
    <source>
        <strain evidence="5">BS307-5m-G5</strain>
    </source>
</reference>
<comment type="caution">
    <text evidence="5">The sequence shown here is derived from an EMBL/GenBank/DDBJ whole genome shotgun (WGS) entry which is preliminary data.</text>
</comment>
<dbReference type="PANTHER" id="PTHR43213:SF5">
    <property type="entry name" value="BIFUNCTIONAL DTTP_UTP PYROPHOSPHATASE_METHYLTRANSFERASE PROTEIN-RELATED"/>
    <property type="match status" value="1"/>
</dbReference>
<dbReference type="Proteomes" id="UP000785783">
    <property type="component" value="Unassembled WGS sequence"/>
</dbReference>
<comment type="subcellular location">
    <subcellularLocation>
        <location evidence="4">Cytoplasm</location>
    </subcellularLocation>
</comment>
<dbReference type="HAMAP" id="MF_00528">
    <property type="entry name" value="Maf"/>
    <property type="match status" value="1"/>
</dbReference>
<dbReference type="GO" id="GO:0009117">
    <property type="term" value="P:nucleotide metabolic process"/>
    <property type="evidence" value="ECO:0007669"/>
    <property type="project" value="UniProtKB-KW"/>
</dbReference>
<evidence type="ECO:0000256" key="3">
    <source>
        <dbReference type="ARBA" id="ARBA00023080"/>
    </source>
</evidence>
<accession>A0A937HKA0</accession>
<dbReference type="EC" id="3.6.1.9" evidence="4"/>
<comment type="catalytic activity">
    <reaction evidence="4">
        <text>UTP + H2O = UMP + diphosphate + H(+)</text>
        <dbReference type="Rhea" id="RHEA:29395"/>
        <dbReference type="ChEBI" id="CHEBI:15377"/>
        <dbReference type="ChEBI" id="CHEBI:15378"/>
        <dbReference type="ChEBI" id="CHEBI:33019"/>
        <dbReference type="ChEBI" id="CHEBI:46398"/>
        <dbReference type="ChEBI" id="CHEBI:57865"/>
        <dbReference type="EC" id="3.6.1.9"/>
    </reaction>
</comment>
<evidence type="ECO:0000256" key="4">
    <source>
        <dbReference type="HAMAP-Rule" id="MF_00528"/>
    </source>
</evidence>
<proteinExistence type="inferred from homology"/>
<feature type="active site" description="Proton acceptor" evidence="4">
    <location>
        <position position="82"/>
    </location>
</feature>
<keyword evidence="2 4" id="KW-0378">Hydrolase</keyword>
<dbReference type="InterPro" id="IPR029001">
    <property type="entry name" value="ITPase-like_fam"/>
</dbReference>
<comment type="caution">
    <text evidence="4">Lacks conserved residue(s) required for the propagation of feature annotation.</text>
</comment>
<evidence type="ECO:0000256" key="1">
    <source>
        <dbReference type="ARBA" id="ARBA00001968"/>
    </source>
</evidence>